<dbReference type="AlphaFoldDB" id="A0ABD1E394"/>
<evidence type="ECO:0000256" key="1">
    <source>
        <dbReference type="SAM" id="MobiDB-lite"/>
    </source>
</evidence>
<comment type="caution">
    <text evidence="2">The sequence shown here is derived from an EMBL/GenBank/DDBJ whole genome shotgun (WGS) entry which is preliminary data.</text>
</comment>
<keyword evidence="3" id="KW-1185">Reference proteome</keyword>
<organism evidence="2 3">
    <name type="scientific">Hypothenemus hampei</name>
    <name type="common">Coffee berry borer</name>
    <dbReference type="NCBI Taxonomy" id="57062"/>
    <lineage>
        <taxon>Eukaryota</taxon>
        <taxon>Metazoa</taxon>
        <taxon>Ecdysozoa</taxon>
        <taxon>Arthropoda</taxon>
        <taxon>Hexapoda</taxon>
        <taxon>Insecta</taxon>
        <taxon>Pterygota</taxon>
        <taxon>Neoptera</taxon>
        <taxon>Endopterygota</taxon>
        <taxon>Coleoptera</taxon>
        <taxon>Polyphaga</taxon>
        <taxon>Cucujiformia</taxon>
        <taxon>Curculionidae</taxon>
        <taxon>Scolytinae</taxon>
        <taxon>Hypothenemus</taxon>
    </lineage>
</organism>
<proteinExistence type="predicted"/>
<feature type="compositionally biased region" description="Basic and acidic residues" evidence="1">
    <location>
        <begin position="29"/>
        <end position="38"/>
    </location>
</feature>
<feature type="compositionally biased region" description="Polar residues" evidence="1">
    <location>
        <begin position="39"/>
        <end position="52"/>
    </location>
</feature>
<dbReference type="Proteomes" id="UP001566132">
    <property type="component" value="Unassembled WGS sequence"/>
</dbReference>
<evidence type="ECO:0000313" key="3">
    <source>
        <dbReference type="Proteomes" id="UP001566132"/>
    </source>
</evidence>
<accession>A0ABD1E394</accession>
<protein>
    <recommendedName>
        <fullName evidence="4">BESS domain-containing protein</fullName>
    </recommendedName>
</protein>
<evidence type="ECO:0000313" key="2">
    <source>
        <dbReference type="EMBL" id="KAL1489147.1"/>
    </source>
</evidence>
<name>A0ABD1E394_HYPHA</name>
<gene>
    <name evidence="2" type="ORF">ABEB36_014089</name>
</gene>
<feature type="region of interest" description="Disordered" evidence="1">
    <location>
        <begin position="1"/>
        <end position="62"/>
    </location>
</feature>
<reference evidence="2 3" key="1">
    <citation type="submission" date="2024-05" db="EMBL/GenBank/DDBJ databases">
        <title>Genetic variation in Jamaican populations of the coffee berry borer (Hypothenemus hampei).</title>
        <authorList>
            <person name="Errbii M."/>
            <person name="Myrie A."/>
        </authorList>
    </citation>
    <scope>NUCLEOTIDE SEQUENCE [LARGE SCALE GENOMIC DNA]</scope>
    <source>
        <strain evidence="2">JA-Hopewell-2020-01-JO</strain>
        <tissue evidence="2">Whole body</tissue>
    </source>
</reference>
<evidence type="ECO:0008006" key="4">
    <source>
        <dbReference type="Google" id="ProtNLM"/>
    </source>
</evidence>
<dbReference type="EMBL" id="JBDJPC010000012">
    <property type="protein sequence ID" value="KAL1489147.1"/>
    <property type="molecule type" value="Genomic_DNA"/>
</dbReference>
<sequence>MQQSDDSYNSEENEEKRTKVIVNNNIDGTEVKTARNEVPRSSVNKSFSNKPSTETKKKPVIKNTVDKRCEEIYSIIKSVHHERQEHRDAQTDDFDLFGKIVARKIRNLPTRYARITLQHLINNLLYEGELSSGN</sequence>